<organism evidence="12 13">
    <name type="scientific">Desulforhabdus amnigena</name>
    <dbReference type="NCBI Taxonomy" id="40218"/>
    <lineage>
        <taxon>Bacteria</taxon>
        <taxon>Pseudomonadati</taxon>
        <taxon>Thermodesulfobacteriota</taxon>
        <taxon>Syntrophobacteria</taxon>
        <taxon>Syntrophobacterales</taxon>
        <taxon>Syntrophobacteraceae</taxon>
        <taxon>Desulforhabdus</taxon>
    </lineage>
</organism>
<dbReference type="InterPro" id="IPR023408">
    <property type="entry name" value="MscS_beta-dom_sf"/>
</dbReference>
<evidence type="ECO:0000256" key="3">
    <source>
        <dbReference type="ARBA" id="ARBA00022475"/>
    </source>
</evidence>
<feature type="transmembrane region" description="Helical" evidence="8">
    <location>
        <begin position="266"/>
        <end position="286"/>
    </location>
</feature>
<sequence length="797" mass="87460">MAFMPWRKIGCIVFLGSLFFTSATIGWAQGFGKVKSKAPPKEEKIPANLTPEQVDGYLAGISDEQARRLLAAELKEKATEKSSKESTEQVVGKEPALVLGFFAAQSDLAALSDQLGRIVAGAHMAAETDVWEKLVGGKGLDAFLTAMALLVFIILMGWAAERVLLRKTEKLRSQLLAGIPRFGWEKAGVFLSRLALDILGLAVYVLVTFLTYFIIYGQKQTAYIVSSAVVLTYYFRIVEITARVIASPKAPELRLLFISDSDARFLYNWIIWISASVIPGSALALALQKSGANRDLFLFVYSTAGPIVSILLAVMIWQVRHRVAMAICPLGTPDSISAQLLRRSCANYWHYPAVFFALAVGGYWWVRVLTYADATIRKLILSLFLVPLCIGMDQWLQQILTWLSGKPREVIDLSTPDESAGAGSGKSLGMSSDRRDKKSGRDMSIYFPVIRKAFRAVLLIFLFFAALELWGIEFDFGWIFARNVLGVVIALVLGLIAWEVVKARIDQRIKEEIPFESDEGEEGGAGGSGGSRSGTLLLLLRKFIMAFLFIVIGFSILASLGVNIAPLLAGAGVVGLAIGFGSQTLVKDIIAGVFFLIDDAFRVGDYVEAGTAKGTVEHISLRSIRLRHPRGQIFVVPFGDLKMVQNFTRDYIIEKIDIRVRFDTDPDAIRKIIKKINKQMKEEEFGSVLLSDIKSVGVRAMDDSAMIMRVKFKCIPGEQFILRREVFHRIQKAFKEKGIEFAQRNVTVYLPPQPASGPESSGGQGTSLAAAGAAAAAAIAQAEAEALAQSTEKKKPE</sequence>
<feature type="transmembrane region" description="Helical" evidence="8">
    <location>
        <begin position="194"/>
        <end position="215"/>
    </location>
</feature>
<evidence type="ECO:0000259" key="11">
    <source>
        <dbReference type="Pfam" id="PF21088"/>
    </source>
</evidence>
<comment type="subcellular location">
    <subcellularLocation>
        <location evidence="1">Cell membrane</location>
        <topology evidence="1">Multi-pass membrane protein</topology>
    </subcellularLocation>
</comment>
<dbReference type="InterPro" id="IPR049278">
    <property type="entry name" value="MS_channel_C"/>
</dbReference>
<evidence type="ECO:0000313" key="12">
    <source>
        <dbReference type="EMBL" id="GLI33768.1"/>
    </source>
</evidence>
<dbReference type="InterPro" id="IPR010920">
    <property type="entry name" value="LSM_dom_sf"/>
</dbReference>
<evidence type="ECO:0000256" key="6">
    <source>
        <dbReference type="ARBA" id="ARBA00023136"/>
    </source>
</evidence>
<dbReference type="PANTHER" id="PTHR30460">
    <property type="entry name" value="MODERATE CONDUCTANCE MECHANOSENSITIVE CHANNEL YBIO"/>
    <property type="match status" value="1"/>
</dbReference>
<evidence type="ECO:0000259" key="9">
    <source>
        <dbReference type="Pfam" id="PF00924"/>
    </source>
</evidence>
<feature type="transmembrane region" description="Helical" evidence="8">
    <location>
        <begin position="348"/>
        <end position="366"/>
    </location>
</feature>
<evidence type="ECO:0000259" key="10">
    <source>
        <dbReference type="Pfam" id="PF21082"/>
    </source>
</evidence>
<evidence type="ECO:0000256" key="1">
    <source>
        <dbReference type="ARBA" id="ARBA00004651"/>
    </source>
</evidence>
<feature type="transmembrane region" description="Helical" evidence="8">
    <location>
        <begin position="298"/>
        <end position="317"/>
    </location>
</feature>
<evidence type="ECO:0000256" key="7">
    <source>
        <dbReference type="SAM" id="MobiDB-lite"/>
    </source>
</evidence>
<dbReference type="Gene3D" id="1.10.287.1260">
    <property type="match status" value="1"/>
</dbReference>
<keyword evidence="13" id="KW-1185">Reference proteome</keyword>
<evidence type="ECO:0000313" key="13">
    <source>
        <dbReference type="Proteomes" id="UP001144372"/>
    </source>
</evidence>
<dbReference type="InterPro" id="IPR045276">
    <property type="entry name" value="YbiO_bact"/>
</dbReference>
<dbReference type="SUPFAM" id="SSF82689">
    <property type="entry name" value="Mechanosensitive channel protein MscS (YggB), C-terminal domain"/>
    <property type="match status" value="1"/>
</dbReference>
<dbReference type="SUPFAM" id="SSF50182">
    <property type="entry name" value="Sm-like ribonucleoproteins"/>
    <property type="match status" value="1"/>
</dbReference>
<keyword evidence="6 8" id="KW-0472">Membrane</keyword>
<dbReference type="InterPro" id="IPR006685">
    <property type="entry name" value="MscS_channel_2nd"/>
</dbReference>
<evidence type="ECO:0008006" key="14">
    <source>
        <dbReference type="Google" id="ProtNLM"/>
    </source>
</evidence>
<evidence type="ECO:0000256" key="8">
    <source>
        <dbReference type="SAM" id="Phobius"/>
    </source>
</evidence>
<feature type="transmembrane region" description="Helical" evidence="8">
    <location>
        <begin position="142"/>
        <end position="165"/>
    </location>
</feature>
<dbReference type="Proteomes" id="UP001144372">
    <property type="component" value="Unassembled WGS sequence"/>
</dbReference>
<feature type="transmembrane region" description="Helical" evidence="8">
    <location>
        <begin position="478"/>
        <end position="501"/>
    </location>
</feature>
<reference evidence="12" key="1">
    <citation type="submission" date="2022-12" db="EMBL/GenBank/DDBJ databases">
        <title>Reference genome sequencing for broad-spectrum identification of bacterial and archaeal isolates by mass spectrometry.</title>
        <authorList>
            <person name="Sekiguchi Y."/>
            <person name="Tourlousse D.M."/>
        </authorList>
    </citation>
    <scope>NUCLEOTIDE SEQUENCE</scope>
    <source>
        <strain evidence="12">ASRB1</strain>
    </source>
</reference>
<dbReference type="GO" id="GO:0008381">
    <property type="term" value="F:mechanosensitive monoatomic ion channel activity"/>
    <property type="evidence" value="ECO:0007669"/>
    <property type="project" value="InterPro"/>
</dbReference>
<dbReference type="EMBL" id="BSDR01000001">
    <property type="protein sequence ID" value="GLI33768.1"/>
    <property type="molecule type" value="Genomic_DNA"/>
</dbReference>
<evidence type="ECO:0000256" key="5">
    <source>
        <dbReference type="ARBA" id="ARBA00022989"/>
    </source>
</evidence>
<feature type="domain" description="Mechanosensitive ion channel MscS" evidence="9">
    <location>
        <begin position="584"/>
        <end position="649"/>
    </location>
</feature>
<dbReference type="Pfam" id="PF21082">
    <property type="entry name" value="MS_channel_3rd"/>
    <property type="match status" value="1"/>
</dbReference>
<dbReference type="InterPro" id="IPR011014">
    <property type="entry name" value="MscS_channel_TM-2"/>
</dbReference>
<dbReference type="Gene3D" id="2.30.30.60">
    <property type="match status" value="1"/>
</dbReference>
<feature type="transmembrane region" description="Helical" evidence="8">
    <location>
        <begin position="378"/>
        <end position="396"/>
    </location>
</feature>
<comment type="caution">
    <text evidence="12">The sequence shown here is derived from an EMBL/GenBank/DDBJ whole genome shotgun (WGS) entry which is preliminary data.</text>
</comment>
<keyword evidence="3" id="KW-1003">Cell membrane</keyword>
<name>A0A9W6FS76_9BACT</name>
<comment type="similarity">
    <text evidence="2">Belongs to the MscS (TC 1.A.23) family.</text>
</comment>
<dbReference type="InterPro" id="IPR011066">
    <property type="entry name" value="MscS_channel_C_sf"/>
</dbReference>
<feature type="domain" description="Mechanosensitive ion channel transmembrane helices 2/3" evidence="11">
    <location>
        <begin position="547"/>
        <end position="583"/>
    </location>
</feature>
<feature type="transmembrane region" description="Helical" evidence="8">
    <location>
        <begin position="453"/>
        <end position="472"/>
    </location>
</feature>
<protein>
    <recommendedName>
        <fullName evidence="14">Mechanosensitive ion channel family protein</fullName>
    </recommendedName>
</protein>
<proteinExistence type="inferred from homology"/>
<dbReference type="SUPFAM" id="SSF82861">
    <property type="entry name" value="Mechanosensitive channel protein MscS (YggB), transmembrane region"/>
    <property type="match status" value="1"/>
</dbReference>
<feature type="region of interest" description="Disordered" evidence="7">
    <location>
        <begin position="414"/>
        <end position="438"/>
    </location>
</feature>
<evidence type="ECO:0000256" key="2">
    <source>
        <dbReference type="ARBA" id="ARBA00008017"/>
    </source>
</evidence>
<dbReference type="RefSeq" id="WP_281792953.1">
    <property type="nucleotide sequence ID" value="NZ_BSDR01000001.1"/>
</dbReference>
<accession>A0A9W6FS76</accession>
<gene>
    <name evidence="12" type="ORF">DAMNIGENAA_12010</name>
</gene>
<feature type="transmembrane region" description="Helical" evidence="8">
    <location>
        <begin position="539"/>
        <end position="558"/>
    </location>
</feature>
<dbReference type="Pfam" id="PF00924">
    <property type="entry name" value="MS_channel_2nd"/>
    <property type="match status" value="1"/>
</dbReference>
<dbReference type="PANTHER" id="PTHR30460:SF0">
    <property type="entry name" value="MODERATE CONDUCTANCE MECHANOSENSITIVE CHANNEL YBIO"/>
    <property type="match status" value="1"/>
</dbReference>
<feature type="transmembrane region" description="Helical" evidence="8">
    <location>
        <begin position="564"/>
        <end position="586"/>
    </location>
</feature>
<dbReference type="GO" id="GO:0005886">
    <property type="term" value="C:plasma membrane"/>
    <property type="evidence" value="ECO:0007669"/>
    <property type="project" value="UniProtKB-SubCell"/>
</dbReference>
<dbReference type="AlphaFoldDB" id="A0A9W6FS76"/>
<keyword evidence="5 8" id="KW-1133">Transmembrane helix</keyword>
<dbReference type="InterPro" id="IPR049142">
    <property type="entry name" value="MS_channel_1st"/>
</dbReference>
<dbReference type="Gene3D" id="3.30.70.100">
    <property type="match status" value="1"/>
</dbReference>
<feature type="domain" description="Mechanosensitive ion channel MscS C-terminal" evidence="10">
    <location>
        <begin position="655"/>
        <end position="741"/>
    </location>
</feature>
<evidence type="ECO:0000256" key="4">
    <source>
        <dbReference type="ARBA" id="ARBA00022692"/>
    </source>
</evidence>
<keyword evidence="4 8" id="KW-0812">Transmembrane</keyword>
<dbReference type="Pfam" id="PF21088">
    <property type="entry name" value="MS_channel_1st"/>
    <property type="match status" value="1"/>
</dbReference>